<evidence type="ECO:0000313" key="11">
    <source>
        <dbReference type="EMBL" id="ABB37152.1"/>
    </source>
</evidence>
<reference evidence="11 12" key="1">
    <citation type="journal article" date="2011" name="J. Bacteriol.">
        <title>Complete genome sequence and updated annotation of Desulfovibrio alaskensis G20.</title>
        <authorList>
            <person name="Hauser L.J."/>
            <person name="Land M.L."/>
            <person name="Brown S.D."/>
            <person name="Larimer F."/>
            <person name="Keller K.L."/>
            <person name="Rapp-Giles B.J."/>
            <person name="Price M.N."/>
            <person name="Lin M."/>
            <person name="Bruce D.C."/>
            <person name="Detter J.C."/>
            <person name="Tapia R."/>
            <person name="Han C.S."/>
            <person name="Goodwin L.A."/>
            <person name="Cheng J.F."/>
            <person name="Pitluck S."/>
            <person name="Copeland A."/>
            <person name="Lucas S."/>
            <person name="Nolan M."/>
            <person name="Lapidus A.L."/>
            <person name="Palumbo A.V."/>
            <person name="Wall J.D."/>
        </authorList>
    </citation>
    <scope>NUCLEOTIDE SEQUENCE [LARGE SCALE GENOMIC DNA]</scope>
    <source>
        <strain evidence="12">ATCC BAA 1058 / DSM 17464 / G20</strain>
    </source>
</reference>
<dbReference type="STRING" id="207559.Dde_0351"/>
<keyword evidence="12" id="KW-1185">Reference proteome</keyword>
<dbReference type="PANTHER" id="PTHR34982">
    <property type="entry name" value="YOP PROTEINS TRANSLOCATION PROTEIN L"/>
    <property type="match status" value="1"/>
</dbReference>
<evidence type="ECO:0000256" key="6">
    <source>
        <dbReference type="ARBA" id="ARBA00022927"/>
    </source>
</evidence>
<keyword evidence="7" id="KW-1006">Bacterial flagellum protein export</keyword>
<evidence type="ECO:0000256" key="8">
    <source>
        <dbReference type="SAM" id="Coils"/>
    </source>
</evidence>
<keyword evidence="11" id="KW-0966">Cell projection</keyword>
<dbReference type="Pfam" id="PF02108">
    <property type="entry name" value="FliH"/>
    <property type="match status" value="1"/>
</dbReference>
<organism evidence="11 12">
    <name type="scientific">Oleidesulfovibrio alaskensis (strain ATCC BAA-1058 / DSM 17464 / G20)</name>
    <name type="common">Desulfovibrio alaskensis</name>
    <dbReference type="NCBI Taxonomy" id="207559"/>
    <lineage>
        <taxon>Bacteria</taxon>
        <taxon>Pseudomonadati</taxon>
        <taxon>Thermodesulfobacteriota</taxon>
        <taxon>Desulfovibrionia</taxon>
        <taxon>Desulfovibrionales</taxon>
        <taxon>Desulfovibrionaceae</taxon>
        <taxon>Oleidesulfovibrio</taxon>
    </lineage>
</organism>
<evidence type="ECO:0000256" key="4">
    <source>
        <dbReference type="ARBA" id="ARBA00022448"/>
    </source>
</evidence>
<evidence type="ECO:0000256" key="3">
    <source>
        <dbReference type="ARBA" id="ARBA00016507"/>
    </source>
</evidence>
<accession>Q316J4</accession>
<proteinExistence type="inferred from homology"/>
<protein>
    <recommendedName>
        <fullName evidence="3">Flagellar assembly protein FliH</fullName>
    </recommendedName>
</protein>
<feature type="domain" description="Flagellar assembly protein FliH/Type III secretion system HrpE" evidence="10">
    <location>
        <begin position="104"/>
        <end position="227"/>
    </location>
</feature>
<dbReference type="Proteomes" id="UP000002710">
    <property type="component" value="Chromosome"/>
</dbReference>
<dbReference type="AlphaFoldDB" id="Q316J4"/>
<dbReference type="PANTHER" id="PTHR34982:SF1">
    <property type="entry name" value="FLAGELLAR ASSEMBLY PROTEIN FLIH"/>
    <property type="match status" value="1"/>
</dbReference>
<dbReference type="SUPFAM" id="SSF160527">
    <property type="entry name" value="V-type ATPase subunit E-like"/>
    <property type="match status" value="1"/>
</dbReference>
<dbReference type="InterPro" id="IPR051472">
    <property type="entry name" value="T3SS_Stator/FliH"/>
</dbReference>
<keyword evidence="4" id="KW-0813">Transport</keyword>
<dbReference type="GO" id="GO:0044781">
    <property type="term" value="P:bacterial-type flagellum organization"/>
    <property type="evidence" value="ECO:0007669"/>
    <property type="project" value="UniProtKB-KW"/>
</dbReference>
<evidence type="ECO:0000256" key="1">
    <source>
        <dbReference type="ARBA" id="ARBA00003041"/>
    </source>
</evidence>
<dbReference type="Gene3D" id="3.30.2320.30">
    <property type="entry name" value="ATP synthase, E subunit, C-terminal"/>
    <property type="match status" value="1"/>
</dbReference>
<dbReference type="RefSeq" id="WP_011366490.1">
    <property type="nucleotide sequence ID" value="NC_007519.1"/>
</dbReference>
<evidence type="ECO:0000256" key="9">
    <source>
        <dbReference type="SAM" id="MobiDB-lite"/>
    </source>
</evidence>
<feature type="coiled-coil region" evidence="8">
    <location>
        <begin position="72"/>
        <end position="99"/>
    </location>
</feature>
<dbReference type="GO" id="GO:0015031">
    <property type="term" value="P:protein transport"/>
    <property type="evidence" value="ECO:0007669"/>
    <property type="project" value="UniProtKB-KW"/>
</dbReference>
<dbReference type="InterPro" id="IPR038495">
    <property type="entry name" value="ATPase_E_C"/>
</dbReference>
<dbReference type="HOGENOM" id="CLU_084432_0_0_7"/>
<keyword evidence="5" id="KW-1005">Bacterial flagellum biogenesis</keyword>
<keyword evidence="11" id="KW-0969">Cilium</keyword>
<comment type="similarity">
    <text evidence="2">Belongs to the FliH family.</text>
</comment>
<dbReference type="InterPro" id="IPR018035">
    <property type="entry name" value="Flagellar_FliH/T3SS_HrpE"/>
</dbReference>
<gene>
    <name evidence="11" type="ordered locus">Dde_0351</name>
</gene>
<keyword evidence="6" id="KW-0653">Protein transport</keyword>
<name>Q316J4_OLEA2</name>
<evidence type="ECO:0000256" key="5">
    <source>
        <dbReference type="ARBA" id="ARBA00022795"/>
    </source>
</evidence>
<evidence type="ECO:0000256" key="7">
    <source>
        <dbReference type="ARBA" id="ARBA00023225"/>
    </source>
</evidence>
<dbReference type="eggNOG" id="COG1317">
    <property type="taxonomic scope" value="Bacteria"/>
</dbReference>
<evidence type="ECO:0000313" key="12">
    <source>
        <dbReference type="Proteomes" id="UP000002710"/>
    </source>
</evidence>
<comment type="function">
    <text evidence="1">Needed for flagellar regrowth and assembly.</text>
</comment>
<dbReference type="EMBL" id="CP000112">
    <property type="protein sequence ID" value="ABB37152.1"/>
    <property type="molecule type" value="Genomic_DNA"/>
</dbReference>
<keyword evidence="11" id="KW-0282">Flagellum</keyword>
<keyword evidence="8" id="KW-0175">Coiled coil</keyword>
<feature type="region of interest" description="Disordered" evidence="9">
    <location>
        <begin position="1"/>
        <end position="42"/>
    </location>
</feature>
<dbReference type="KEGG" id="dde:Dde_0351"/>
<evidence type="ECO:0000256" key="2">
    <source>
        <dbReference type="ARBA" id="ARBA00006602"/>
    </source>
</evidence>
<evidence type="ECO:0000259" key="10">
    <source>
        <dbReference type="Pfam" id="PF02108"/>
    </source>
</evidence>
<dbReference type="GO" id="GO:0005829">
    <property type="term" value="C:cytosol"/>
    <property type="evidence" value="ECO:0007669"/>
    <property type="project" value="TreeGrafter"/>
</dbReference>
<sequence>MSSSDESPAKRWGTIYMGPGSMRERTLSQLESGRNSPRWDEDTEAEYLARVRARAEEKARIILETAHSDAARLREEARRQGYQQGIEQAQQELEEFRATMGDSVSAVLGAIQAQCTSVFNAWRQDLVTLLRACVQRSVAMQLSQQREAVLEAMFTKAAEALDSRRVLVIRCNPEDTPAVEDIVGTAKERMAELERWTVKPDDSVQPGGLVIDNNEGMASCTVESRLAVVDEILSQLELPADDPGQA</sequence>